<sequence>MSPELSEDLTARFAEKFIEYAINYAQEEGSRISFRHEKLAYQFKPNSQVDVRAIDDGRIENEINDKKFQVAVLECKRKISYFTESGKPSISDKVLAQRVGQALAQRRHESKVLLSQDNSITIHAASHFIRFFHFQTTASYMDT</sequence>
<reference evidence="1 2" key="1">
    <citation type="journal article" date="2014" name="Genome Biol. Evol.">
        <title>Comparative genomics and transcriptomics analyses reveal divergent lifestyle features of nematode endoparasitic fungus Hirsutella minnesotensis.</title>
        <authorList>
            <person name="Lai Y."/>
            <person name="Liu K."/>
            <person name="Zhang X."/>
            <person name="Zhang X."/>
            <person name="Li K."/>
            <person name="Wang N."/>
            <person name="Shu C."/>
            <person name="Wu Y."/>
            <person name="Wang C."/>
            <person name="Bushley K.E."/>
            <person name="Xiang M."/>
            <person name="Liu X."/>
        </authorList>
    </citation>
    <scope>NUCLEOTIDE SEQUENCE [LARGE SCALE GENOMIC DNA]</scope>
    <source>
        <strain evidence="1 2">3608</strain>
    </source>
</reference>
<dbReference type="AlphaFoldDB" id="A0A0F7ZKC6"/>
<evidence type="ECO:0000313" key="1">
    <source>
        <dbReference type="EMBL" id="KJZ70425.1"/>
    </source>
</evidence>
<dbReference type="OrthoDB" id="4923338at2759"/>
<dbReference type="Proteomes" id="UP000054481">
    <property type="component" value="Unassembled WGS sequence"/>
</dbReference>
<evidence type="ECO:0008006" key="3">
    <source>
        <dbReference type="Google" id="ProtNLM"/>
    </source>
</evidence>
<name>A0A0F7ZKC6_9HYPO</name>
<keyword evidence="2" id="KW-1185">Reference proteome</keyword>
<organism evidence="1 2">
    <name type="scientific">Hirsutella minnesotensis 3608</name>
    <dbReference type="NCBI Taxonomy" id="1043627"/>
    <lineage>
        <taxon>Eukaryota</taxon>
        <taxon>Fungi</taxon>
        <taxon>Dikarya</taxon>
        <taxon>Ascomycota</taxon>
        <taxon>Pezizomycotina</taxon>
        <taxon>Sordariomycetes</taxon>
        <taxon>Hypocreomycetidae</taxon>
        <taxon>Hypocreales</taxon>
        <taxon>Ophiocordycipitaceae</taxon>
        <taxon>Hirsutella</taxon>
    </lineage>
</organism>
<protein>
    <recommendedName>
        <fullName evidence="3">Restriction endonuclease type IV Mrr domain-containing protein</fullName>
    </recommendedName>
</protein>
<gene>
    <name evidence="1" type="ORF">HIM_10193</name>
</gene>
<evidence type="ECO:0000313" key="2">
    <source>
        <dbReference type="Proteomes" id="UP000054481"/>
    </source>
</evidence>
<dbReference type="EMBL" id="KQ030627">
    <property type="protein sequence ID" value="KJZ70425.1"/>
    <property type="molecule type" value="Genomic_DNA"/>
</dbReference>
<accession>A0A0F7ZKC6</accession>
<proteinExistence type="predicted"/>